<dbReference type="InterPro" id="IPR003156">
    <property type="entry name" value="DHHA1_dom"/>
</dbReference>
<dbReference type="GO" id="GO:0006281">
    <property type="term" value="P:DNA repair"/>
    <property type="evidence" value="ECO:0007669"/>
    <property type="project" value="InterPro"/>
</dbReference>
<dbReference type="STRING" id="865938.Weevi_1278"/>
<keyword evidence="10" id="KW-1185">Reference proteome</keyword>
<dbReference type="EMBL" id="CP002455">
    <property type="protein sequence ID" value="ADX67982.1"/>
    <property type="molecule type" value="Genomic_DNA"/>
</dbReference>
<keyword evidence="4" id="KW-0378">Hydrolase</keyword>
<accession>F0NXJ2</accession>
<keyword evidence="3" id="KW-0540">Nuclease</keyword>
<dbReference type="Gene3D" id="3.10.310.30">
    <property type="match status" value="1"/>
</dbReference>
<comment type="similarity">
    <text evidence="1">Belongs to the RecJ family.</text>
</comment>
<evidence type="ECO:0000259" key="8">
    <source>
        <dbReference type="Pfam" id="PF17768"/>
    </source>
</evidence>
<organism evidence="9 10">
    <name type="scientific">Weeksella virosa (strain ATCC 43766 / DSM 16922 / JCM 21250 / CCUG 30538 / CDC 9751 / IAM 14551 / NBRC 16016 / NCTC 11634 / CL345/78)</name>
    <dbReference type="NCBI Taxonomy" id="865938"/>
    <lineage>
        <taxon>Bacteria</taxon>
        <taxon>Pseudomonadati</taxon>
        <taxon>Bacteroidota</taxon>
        <taxon>Flavobacteriia</taxon>
        <taxon>Flavobacteriales</taxon>
        <taxon>Weeksellaceae</taxon>
        <taxon>Weeksella</taxon>
    </lineage>
</organism>
<dbReference type="Proteomes" id="UP000008641">
    <property type="component" value="Chromosome"/>
</dbReference>
<evidence type="ECO:0000313" key="9">
    <source>
        <dbReference type="EMBL" id="ADX67982.1"/>
    </source>
</evidence>
<dbReference type="GO" id="GO:0003676">
    <property type="term" value="F:nucleic acid binding"/>
    <property type="evidence" value="ECO:0007669"/>
    <property type="project" value="InterPro"/>
</dbReference>
<dbReference type="eggNOG" id="COG0608">
    <property type="taxonomic scope" value="Bacteria"/>
</dbReference>
<dbReference type="PANTHER" id="PTHR30255">
    <property type="entry name" value="SINGLE-STRANDED-DNA-SPECIFIC EXONUCLEASE RECJ"/>
    <property type="match status" value="1"/>
</dbReference>
<dbReference type="InterPro" id="IPR001667">
    <property type="entry name" value="DDH_dom"/>
</dbReference>
<dbReference type="PANTHER" id="PTHR30255:SF2">
    <property type="entry name" value="SINGLE-STRANDED-DNA-SPECIFIC EXONUCLEASE RECJ"/>
    <property type="match status" value="1"/>
</dbReference>
<dbReference type="Pfam" id="PF17768">
    <property type="entry name" value="RecJ_OB"/>
    <property type="match status" value="1"/>
</dbReference>
<dbReference type="OrthoDB" id="9809852at2"/>
<dbReference type="Pfam" id="PF01368">
    <property type="entry name" value="DHH"/>
    <property type="match status" value="1"/>
</dbReference>
<protein>
    <recommendedName>
        <fullName evidence="2">Single-stranded-DNA-specific exonuclease RecJ</fullName>
    </recommendedName>
</protein>
<dbReference type="GO" id="GO:0006310">
    <property type="term" value="P:DNA recombination"/>
    <property type="evidence" value="ECO:0007669"/>
    <property type="project" value="InterPro"/>
</dbReference>
<evidence type="ECO:0000256" key="2">
    <source>
        <dbReference type="ARBA" id="ARBA00019841"/>
    </source>
</evidence>
<feature type="domain" description="DHHA1" evidence="7">
    <location>
        <begin position="350"/>
        <end position="441"/>
    </location>
</feature>
<dbReference type="GO" id="GO:0008409">
    <property type="term" value="F:5'-3' exonuclease activity"/>
    <property type="evidence" value="ECO:0007669"/>
    <property type="project" value="InterPro"/>
</dbReference>
<dbReference type="Pfam" id="PF02272">
    <property type="entry name" value="DHHA1"/>
    <property type="match status" value="1"/>
</dbReference>
<evidence type="ECO:0000259" key="6">
    <source>
        <dbReference type="Pfam" id="PF01368"/>
    </source>
</evidence>
<dbReference type="NCBIfam" id="TIGR00644">
    <property type="entry name" value="recJ"/>
    <property type="match status" value="1"/>
</dbReference>
<evidence type="ECO:0000256" key="5">
    <source>
        <dbReference type="ARBA" id="ARBA00022839"/>
    </source>
</evidence>
<sequence length="568" mass="64643">MKNRWLLEPQPKEEDVLHMEQLINVPEALAVILLQRGINTFDLAKAYFRPSLEKLHDPFLMKDMDVAIDRLQKAIRNQENILIYGDYDVDGTTAVTLVYEYLSNYYSNLSYYIPDRYKEGYGVSVQSIDFAHDNDVSLIIALDCGIKALDKIEYAKTKGIDYIICDHHLPGKDIPNAVAVLDPKRKDCPYPYKELSGCGVGFKLMHAFAMHNQLPFDTLEPLFDLLAVSIAADIVPITGENRILAYFGLKRINENPRPGFAKMIPDNIQKNLNISNLVFTIAPKINAAGRIEHAYDAVRLMLSSDDYEAVKYLNKIKKLNERRRDLDSDITDGAIEQLSEIDHSLNYTTVVYDPEWNKGVIGIVASRLVDLYYKPTLVFTKGNDGELVASARSVKGFDLYQALNLNSQFLEKFGGHMAAAGLTLKEENFLAFRESFEETVKNSIQESQRIPTIEIDKEIKLKEISSSFKKILHQMGPFGPENMNPTFLSKDLVATDVRAMGKDGEHLRFLVHQRSERMTFTAIGFKLGNTKDKLILGVPFDAVYTLEQNYWQGKATWQMNIKDIRFHE</sequence>
<proteinExistence type="inferred from homology"/>
<dbReference type="InterPro" id="IPR051673">
    <property type="entry name" value="SSDNA_exonuclease_RecJ"/>
</dbReference>
<dbReference type="KEGG" id="wvi:Weevi_1278"/>
<evidence type="ECO:0000259" key="7">
    <source>
        <dbReference type="Pfam" id="PF02272"/>
    </source>
</evidence>
<dbReference type="SUPFAM" id="SSF64182">
    <property type="entry name" value="DHH phosphoesterases"/>
    <property type="match status" value="1"/>
</dbReference>
<gene>
    <name evidence="9" type="ordered locus">Weevi_1278</name>
</gene>
<dbReference type="HOGENOM" id="CLU_009736_5_2_10"/>
<reference evidence="9 10" key="1">
    <citation type="journal article" date="2011" name="Stand. Genomic Sci.">
        <title>Complete genome sequence of Weeksella virosa type strain (9751).</title>
        <authorList>
            <person name="Lang E."/>
            <person name="Teshima H."/>
            <person name="Lucas S."/>
            <person name="Lapidus A."/>
            <person name="Hammon N."/>
            <person name="Deshpande S."/>
            <person name="Nolan M."/>
            <person name="Cheng J.F."/>
            <person name="Pitluck S."/>
            <person name="Liolios K."/>
            <person name="Pagani I."/>
            <person name="Mikhailova N."/>
            <person name="Ivanova N."/>
            <person name="Mavromatis K."/>
            <person name="Pati A."/>
            <person name="Tapia R."/>
            <person name="Han C."/>
            <person name="Goodwin L."/>
            <person name="Chen A."/>
            <person name="Palaniappan K."/>
            <person name="Land M."/>
            <person name="Hauser L."/>
            <person name="Chang Y.J."/>
            <person name="Jeffries C.D."/>
            <person name="Brambilla E.M."/>
            <person name="Kopitz M."/>
            <person name="Rohde M."/>
            <person name="Goker M."/>
            <person name="Tindall B.J."/>
            <person name="Detter J.C."/>
            <person name="Woyke T."/>
            <person name="Bristow J."/>
            <person name="Eisen J.A."/>
            <person name="Markowitz V."/>
            <person name="Hugenholtz P."/>
            <person name="Klenk H.P."/>
            <person name="Kyrpides N.C."/>
        </authorList>
    </citation>
    <scope>NUCLEOTIDE SEQUENCE [LARGE SCALE GENOMIC DNA]</scope>
    <source>
        <strain evidence="10">ATCC 43766 / DSM 16922 / JCM 21250 / NBRC 16016 / NCTC 11634 / CL345/78</strain>
    </source>
</reference>
<feature type="domain" description="RecJ OB" evidence="8">
    <location>
        <begin position="455"/>
        <end position="563"/>
    </location>
</feature>
<dbReference type="Gene3D" id="3.90.1640.30">
    <property type="match status" value="1"/>
</dbReference>
<evidence type="ECO:0000256" key="4">
    <source>
        <dbReference type="ARBA" id="ARBA00022801"/>
    </source>
</evidence>
<evidence type="ECO:0000256" key="1">
    <source>
        <dbReference type="ARBA" id="ARBA00005915"/>
    </source>
</evidence>
<dbReference type="InterPro" id="IPR038763">
    <property type="entry name" value="DHH_sf"/>
</dbReference>
<feature type="domain" description="DDH" evidence="6">
    <location>
        <begin position="80"/>
        <end position="228"/>
    </location>
</feature>
<dbReference type="AlphaFoldDB" id="F0NXJ2"/>
<dbReference type="RefSeq" id="WP_013598372.1">
    <property type="nucleotide sequence ID" value="NC_015144.1"/>
</dbReference>
<dbReference type="InterPro" id="IPR004610">
    <property type="entry name" value="RecJ"/>
</dbReference>
<reference evidence="10" key="2">
    <citation type="journal article" date="2011" name="Stand. Genomic Sci.">
        <title>Complete genome sequence of Weeksella virosa type strain (9751T).</title>
        <authorList>
            <person name="Lang E."/>
            <person name="Teshima H."/>
            <person name="Lucas S."/>
            <person name="Lapidus A."/>
            <person name="Hammon N."/>
            <person name="Deshpande S."/>
            <person name="Nolan M."/>
            <person name="Cheng J."/>
            <person name="Pitluck S."/>
            <person name="Liolios K."/>
            <person name="Pagani I."/>
            <person name="Mikhailova N."/>
            <person name="Ivanova N."/>
            <person name="Mavromatis K."/>
            <person name="Pati A."/>
            <person name="Tapia R."/>
            <person name="Han C."/>
            <person name="Goodwin L."/>
            <person name="Chen A."/>
            <person name="Palaniappan K."/>
            <person name="Land M."/>
            <person name="Hauser L."/>
            <person name="Chang Y."/>
            <person name="Jeffries C."/>
            <person name="Brambilla E."/>
            <person name="Kopitz M."/>
            <person name="Rohde M."/>
            <person name="Goker M."/>
            <person name="Tindall B."/>
            <person name="Detter J."/>
            <person name="Woyke T."/>
            <person name="Bristow J."/>
            <person name="Eisen J."/>
            <person name="Markowitz V."/>
            <person name="Hugenholtz P."/>
            <person name="Klenk H."/>
            <person name="Kyrpides N."/>
        </authorList>
    </citation>
    <scope>NUCLEOTIDE SEQUENCE [LARGE SCALE GENOMIC DNA]</scope>
    <source>
        <strain evidence="10">ATCC 43766 / DSM 16922 / JCM 21250 / NBRC 16016 / NCTC 11634 / CL345/78</strain>
    </source>
</reference>
<keyword evidence="5 9" id="KW-0269">Exonuclease</keyword>
<name>F0NXJ2_WEEVC</name>
<dbReference type="InterPro" id="IPR041122">
    <property type="entry name" value="RecJ_OB"/>
</dbReference>
<evidence type="ECO:0000313" key="10">
    <source>
        <dbReference type="Proteomes" id="UP000008641"/>
    </source>
</evidence>
<evidence type="ECO:0000256" key="3">
    <source>
        <dbReference type="ARBA" id="ARBA00022722"/>
    </source>
</evidence>